<dbReference type="PANTHER" id="PTHR37857">
    <property type="entry name" value="TRANSMEMBRANE PROTEIN 273"/>
    <property type="match status" value="1"/>
</dbReference>
<dbReference type="GeneID" id="101994359"/>
<sequence length="156" mass="16699">MPPGSRKFSPLQKMEVCSAVGSHGVALERLLGQLTTLPSTVVLCQSGEESKFQGGSGPEWVSNKAWTCFLQGVGGAQVLATDKSAGTEIDFKYALIGMALGVAISAGFLALKICVIRRHLSDSDSADLKNTPQDPMLQKTRNPRKRSPRDAQVIEL</sequence>
<feature type="region of interest" description="Disordered" evidence="1">
    <location>
        <begin position="124"/>
        <end position="156"/>
    </location>
</feature>
<keyword evidence="2" id="KW-0472">Membrane</keyword>
<reference evidence="4" key="1">
    <citation type="submission" date="2025-08" db="UniProtKB">
        <authorList>
            <consortium name="RefSeq"/>
        </authorList>
    </citation>
    <scope>IDENTIFICATION</scope>
</reference>
<keyword evidence="2" id="KW-1133">Transmembrane helix</keyword>
<keyword evidence="3" id="KW-1185">Reference proteome</keyword>
<protein>
    <submittedName>
        <fullName evidence="4">Transmembrane protein 273</fullName>
    </submittedName>
</protein>
<name>A0ABM0KLG9_MICOH</name>
<evidence type="ECO:0000256" key="2">
    <source>
        <dbReference type="SAM" id="Phobius"/>
    </source>
</evidence>
<dbReference type="Proteomes" id="UP000694915">
    <property type="component" value="Chromosome 6"/>
</dbReference>
<proteinExistence type="predicted"/>
<feature type="transmembrane region" description="Helical" evidence="2">
    <location>
        <begin position="93"/>
        <end position="111"/>
    </location>
</feature>
<evidence type="ECO:0000313" key="4">
    <source>
        <dbReference type="RefSeq" id="XP_005348731.1"/>
    </source>
</evidence>
<dbReference type="InterPro" id="IPR029395">
    <property type="entry name" value="DUF4514"/>
</dbReference>
<evidence type="ECO:0000313" key="3">
    <source>
        <dbReference type="Proteomes" id="UP000694915"/>
    </source>
</evidence>
<gene>
    <name evidence="4" type="primary">Tmem273</name>
</gene>
<dbReference type="Pfam" id="PF14986">
    <property type="entry name" value="DUF4514"/>
    <property type="match status" value="1"/>
</dbReference>
<dbReference type="RefSeq" id="XP_005348731.1">
    <property type="nucleotide sequence ID" value="XM_005348674.2"/>
</dbReference>
<keyword evidence="2 4" id="KW-0812">Transmembrane</keyword>
<organism evidence="3 4">
    <name type="scientific">Microtus ochrogaster</name>
    <name type="common">Prairie vole</name>
    <dbReference type="NCBI Taxonomy" id="79684"/>
    <lineage>
        <taxon>Eukaryota</taxon>
        <taxon>Metazoa</taxon>
        <taxon>Chordata</taxon>
        <taxon>Craniata</taxon>
        <taxon>Vertebrata</taxon>
        <taxon>Euteleostomi</taxon>
        <taxon>Mammalia</taxon>
        <taxon>Eutheria</taxon>
        <taxon>Euarchontoglires</taxon>
        <taxon>Glires</taxon>
        <taxon>Rodentia</taxon>
        <taxon>Myomorpha</taxon>
        <taxon>Muroidea</taxon>
        <taxon>Cricetidae</taxon>
        <taxon>Arvicolinae</taxon>
        <taxon>Microtus</taxon>
    </lineage>
</organism>
<accession>A0ABM0KLG9</accession>
<evidence type="ECO:0000256" key="1">
    <source>
        <dbReference type="SAM" id="MobiDB-lite"/>
    </source>
</evidence>
<dbReference type="PANTHER" id="PTHR37857:SF1">
    <property type="entry name" value="TRANSMEMBRANE PROTEIN 273"/>
    <property type="match status" value="1"/>
</dbReference>